<dbReference type="AlphaFoldDB" id="A0A2B7W9Q0"/>
<dbReference type="EMBL" id="PDNC01000183">
    <property type="protein sequence ID" value="PGG96273.1"/>
    <property type="molecule type" value="Genomic_DNA"/>
</dbReference>
<keyword evidence="2" id="KW-0732">Signal</keyword>
<comment type="caution">
    <text evidence="3">The sequence shown here is derived from an EMBL/GenBank/DDBJ whole genome shotgun (WGS) entry which is preliminary data.</text>
</comment>
<evidence type="ECO:0000256" key="1">
    <source>
        <dbReference type="SAM" id="MobiDB-lite"/>
    </source>
</evidence>
<protein>
    <submittedName>
        <fullName evidence="3">Uncharacterized protein</fullName>
    </submittedName>
</protein>
<accession>A0A2B7W9Q0</accession>
<dbReference type="Proteomes" id="UP000224080">
    <property type="component" value="Unassembled WGS sequence"/>
</dbReference>
<gene>
    <name evidence="3" type="ORF">GX51_07910</name>
</gene>
<evidence type="ECO:0000256" key="2">
    <source>
        <dbReference type="SAM" id="SignalP"/>
    </source>
</evidence>
<keyword evidence="4" id="KW-1185">Reference proteome</keyword>
<name>A0A2B7W9Q0_9EURO</name>
<reference evidence="3 4" key="1">
    <citation type="submission" date="2017-10" db="EMBL/GenBank/DDBJ databases">
        <title>Comparative genomics in systemic dimorphic fungi from Ajellomycetaceae.</title>
        <authorList>
            <person name="Munoz J.F."/>
            <person name="Mcewen J.G."/>
            <person name="Clay O.K."/>
            <person name="Cuomo C.A."/>
        </authorList>
    </citation>
    <scope>NUCLEOTIDE SEQUENCE [LARGE SCALE GENOMIC DNA]</scope>
    <source>
        <strain evidence="3 4">UAMH130</strain>
    </source>
</reference>
<evidence type="ECO:0000313" key="3">
    <source>
        <dbReference type="EMBL" id="PGG96273.1"/>
    </source>
</evidence>
<dbReference type="OrthoDB" id="10400829at2759"/>
<feature type="region of interest" description="Disordered" evidence="1">
    <location>
        <begin position="31"/>
        <end position="51"/>
    </location>
</feature>
<sequence length="106" mass="11226">MKLSALILCGASMLAPVVLGAAIDIDVAESAPDPKNPSNALDAGAPQVDANGPHPPIHGFCAKWLSCSSDEQCRAQPDCIQDQRSLDKIHCGGLLFFPHSCWYNVP</sequence>
<feature type="signal peptide" evidence="2">
    <location>
        <begin position="1"/>
        <end position="20"/>
    </location>
</feature>
<organism evidence="3 4">
    <name type="scientific">Blastomyces parvus</name>
    <dbReference type="NCBI Taxonomy" id="2060905"/>
    <lineage>
        <taxon>Eukaryota</taxon>
        <taxon>Fungi</taxon>
        <taxon>Dikarya</taxon>
        <taxon>Ascomycota</taxon>
        <taxon>Pezizomycotina</taxon>
        <taxon>Eurotiomycetes</taxon>
        <taxon>Eurotiomycetidae</taxon>
        <taxon>Onygenales</taxon>
        <taxon>Ajellomycetaceae</taxon>
        <taxon>Blastomyces</taxon>
    </lineage>
</organism>
<feature type="chain" id="PRO_5013083794" evidence="2">
    <location>
        <begin position="21"/>
        <end position="106"/>
    </location>
</feature>
<evidence type="ECO:0000313" key="4">
    <source>
        <dbReference type="Proteomes" id="UP000224080"/>
    </source>
</evidence>
<proteinExistence type="predicted"/>